<reference evidence="8" key="1">
    <citation type="submission" date="2023-06" db="EMBL/GenBank/DDBJ databases">
        <title>Genome-scale phylogeny and comparative genomics of the fungal order Sordariales.</title>
        <authorList>
            <consortium name="Lawrence Berkeley National Laboratory"/>
            <person name="Hensen N."/>
            <person name="Bonometti L."/>
            <person name="Westerberg I."/>
            <person name="Brannstrom I.O."/>
            <person name="Guillou S."/>
            <person name="Cros-Aarteil S."/>
            <person name="Calhoun S."/>
            <person name="Haridas S."/>
            <person name="Kuo A."/>
            <person name="Mondo S."/>
            <person name="Pangilinan J."/>
            <person name="Riley R."/>
            <person name="Labutti K."/>
            <person name="Andreopoulos B."/>
            <person name="Lipzen A."/>
            <person name="Chen C."/>
            <person name="Yanf M."/>
            <person name="Daum C."/>
            <person name="Ng V."/>
            <person name="Clum A."/>
            <person name="Steindorff A."/>
            <person name="Ohm R."/>
            <person name="Martin F."/>
            <person name="Silar P."/>
            <person name="Natvig D."/>
            <person name="Lalanne C."/>
            <person name="Gautier V."/>
            <person name="Ament-Velasquez S.L."/>
            <person name="Kruys A."/>
            <person name="Hutchinson M.I."/>
            <person name="Powell A.J."/>
            <person name="Barry K."/>
            <person name="Miller A.N."/>
            <person name="Grigoriev I.V."/>
            <person name="Debuchy R."/>
            <person name="Gladieux P."/>
            <person name="Thoren M.H."/>
            <person name="Johannesson H."/>
        </authorList>
    </citation>
    <scope>NUCLEOTIDE SEQUENCE</scope>
    <source>
        <strain evidence="8">CBS 540.89</strain>
    </source>
</reference>
<feature type="transmembrane region" description="Helical" evidence="7">
    <location>
        <begin position="258"/>
        <end position="283"/>
    </location>
</feature>
<sequence length="754" mass="80396">MGQDLGIDLMKELGLNGGGTGNDGSSTAGLIESFPPPPPPAKEPHHMMAKKKPSQSSLNSSSSPKEPPNRPLPPRPVSKVGGLSRSTTSASAFITSTALLPPPSMPPPSVPPPSVPAPNRPPPAKPLPPSVRPQQPLGMNPPTRPGTSATTKTATSAATTIEFPPVSLMNSKPRMSWTSTAASSLNVPRRIKYGQGKYSHVELVPQPSDDLDDPLNWPTWRKELNFWSLMLIVAMTGVTKTIFMTVNAQVSQLYQVSYTAAAALTGVPLILSAISGLGCLIAARIVGKRPLYLGSLIMFFIGTVWNTNVAFEGAYGQCMAARVFQGLGWGAWDALVLGSIQDTYFEHERNLKITIHATIATTTLWFPPILGGVASQSPSGFSLQFTILSTFFVLAVPAITLGCPETVFDRAYTLSAAASAAQTPGTGLSSFGLMNTNKYKTSLPLAPYKFLSWETAWTYLAKLKPHSYSAPISTPLLLQAPRALIAPTTLLLFLISFLPVSALWSFSSSLSLIFHPLPFALTPSSIGALFVGPFLLSLIPVAIFNFYSHKYSTISSSTPKVFLCVIAIGSVLSFIGILTFGLHIGNSLTPTSFPPDPELSMFSGDFTGKRVSLPAIGFVFGLLAAGAATLEHGLQRVAIGESTAFTSRNLGVKMTNEVDMGYSVEFYKRIMIGIFVMGVQTGNWVVWEGLRGLSLGFGISVMVLGGIVGTGWWLWGEQIKRGDGRWMGLVDLGMMGDGGIEGGVKRSGSFFDTD</sequence>
<feature type="transmembrane region" description="Helical" evidence="7">
    <location>
        <begin position="560"/>
        <end position="584"/>
    </location>
</feature>
<accession>A0AA40ESV7</accession>
<feature type="region of interest" description="Disordered" evidence="6">
    <location>
        <begin position="1"/>
        <end position="155"/>
    </location>
</feature>
<evidence type="ECO:0000256" key="7">
    <source>
        <dbReference type="SAM" id="Phobius"/>
    </source>
</evidence>
<evidence type="ECO:0000256" key="5">
    <source>
        <dbReference type="ARBA" id="ARBA00023136"/>
    </source>
</evidence>
<feature type="compositionally biased region" description="Pro residues" evidence="6">
    <location>
        <begin position="65"/>
        <end position="76"/>
    </location>
</feature>
<feature type="transmembrane region" description="Helical" evidence="7">
    <location>
        <begin position="611"/>
        <end position="630"/>
    </location>
</feature>
<evidence type="ECO:0000256" key="1">
    <source>
        <dbReference type="ARBA" id="ARBA00004141"/>
    </source>
</evidence>
<feature type="compositionally biased region" description="Low complexity" evidence="6">
    <location>
        <begin position="86"/>
        <end position="99"/>
    </location>
</feature>
<evidence type="ECO:0000256" key="3">
    <source>
        <dbReference type="ARBA" id="ARBA00022692"/>
    </source>
</evidence>
<keyword evidence="9" id="KW-1185">Reference proteome</keyword>
<name>A0AA40ESV7_9PEZI</name>
<comment type="caution">
    <text evidence="8">The sequence shown here is derived from an EMBL/GenBank/DDBJ whole genome shotgun (WGS) entry which is preliminary data.</text>
</comment>
<evidence type="ECO:0000256" key="6">
    <source>
        <dbReference type="SAM" id="MobiDB-lite"/>
    </source>
</evidence>
<feature type="transmembrane region" description="Helical" evidence="7">
    <location>
        <begin position="381"/>
        <end position="403"/>
    </location>
</feature>
<protein>
    <submittedName>
        <fullName evidence="8">Uncharacterized protein</fullName>
    </submittedName>
</protein>
<dbReference type="AlphaFoldDB" id="A0AA40ESV7"/>
<evidence type="ECO:0000313" key="9">
    <source>
        <dbReference type="Proteomes" id="UP001172159"/>
    </source>
</evidence>
<gene>
    <name evidence="8" type="ORF">B0T21DRAFT_407913</name>
</gene>
<feature type="transmembrane region" description="Helical" evidence="7">
    <location>
        <begin position="290"/>
        <end position="311"/>
    </location>
</feature>
<feature type="transmembrane region" description="Helical" evidence="7">
    <location>
        <begin position="483"/>
        <end position="506"/>
    </location>
</feature>
<dbReference type="GO" id="GO:0022857">
    <property type="term" value="F:transmembrane transporter activity"/>
    <property type="evidence" value="ECO:0007669"/>
    <property type="project" value="TreeGrafter"/>
</dbReference>
<dbReference type="PANTHER" id="PTHR23502">
    <property type="entry name" value="MAJOR FACILITATOR SUPERFAMILY"/>
    <property type="match status" value="1"/>
</dbReference>
<dbReference type="Gene3D" id="1.20.1250.20">
    <property type="entry name" value="MFS general substrate transporter like domains"/>
    <property type="match status" value="1"/>
</dbReference>
<comment type="similarity">
    <text evidence="2">Belongs to the major facilitator superfamily.</text>
</comment>
<dbReference type="Proteomes" id="UP001172159">
    <property type="component" value="Unassembled WGS sequence"/>
</dbReference>
<feature type="transmembrane region" description="Helical" evidence="7">
    <location>
        <begin position="323"/>
        <end position="341"/>
    </location>
</feature>
<dbReference type="InterPro" id="IPR036259">
    <property type="entry name" value="MFS_trans_sf"/>
</dbReference>
<comment type="subcellular location">
    <subcellularLocation>
        <location evidence="1">Membrane</location>
        <topology evidence="1">Multi-pass membrane protein</topology>
    </subcellularLocation>
</comment>
<dbReference type="PANTHER" id="PTHR23502:SF68">
    <property type="entry name" value="MULTIDRUG TRANSPORTER, PUTATIVE (AFU_ORTHOLOGUE AFUA_3G01120)-RELATED"/>
    <property type="match status" value="1"/>
</dbReference>
<dbReference type="SUPFAM" id="SSF103473">
    <property type="entry name" value="MFS general substrate transporter"/>
    <property type="match status" value="1"/>
</dbReference>
<feature type="transmembrane region" description="Helical" evidence="7">
    <location>
        <begin position="226"/>
        <end position="246"/>
    </location>
</feature>
<keyword evidence="4 7" id="KW-1133">Transmembrane helix</keyword>
<feature type="transmembrane region" description="Helical" evidence="7">
    <location>
        <begin position="670"/>
        <end position="687"/>
    </location>
</feature>
<feature type="compositionally biased region" description="Pro residues" evidence="6">
    <location>
        <begin position="100"/>
        <end position="131"/>
    </location>
</feature>
<keyword evidence="5 7" id="KW-0472">Membrane</keyword>
<dbReference type="EMBL" id="JAUKTV010000002">
    <property type="protein sequence ID" value="KAK0744837.1"/>
    <property type="molecule type" value="Genomic_DNA"/>
</dbReference>
<evidence type="ECO:0000256" key="2">
    <source>
        <dbReference type="ARBA" id="ARBA00008335"/>
    </source>
</evidence>
<keyword evidence="3 7" id="KW-0812">Transmembrane</keyword>
<feature type="transmembrane region" description="Helical" evidence="7">
    <location>
        <begin position="693"/>
        <end position="715"/>
    </location>
</feature>
<feature type="transmembrane region" description="Helical" evidence="7">
    <location>
        <begin position="526"/>
        <end position="548"/>
    </location>
</feature>
<feature type="transmembrane region" description="Helical" evidence="7">
    <location>
        <begin position="353"/>
        <end position="375"/>
    </location>
</feature>
<feature type="compositionally biased region" description="Low complexity" evidence="6">
    <location>
        <begin position="54"/>
        <end position="64"/>
    </location>
</feature>
<organism evidence="8 9">
    <name type="scientific">Apiosordaria backusii</name>
    <dbReference type="NCBI Taxonomy" id="314023"/>
    <lineage>
        <taxon>Eukaryota</taxon>
        <taxon>Fungi</taxon>
        <taxon>Dikarya</taxon>
        <taxon>Ascomycota</taxon>
        <taxon>Pezizomycotina</taxon>
        <taxon>Sordariomycetes</taxon>
        <taxon>Sordariomycetidae</taxon>
        <taxon>Sordariales</taxon>
        <taxon>Lasiosphaeriaceae</taxon>
        <taxon>Apiosordaria</taxon>
    </lineage>
</organism>
<dbReference type="GO" id="GO:0016020">
    <property type="term" value="C:membrane"/>
    <property type="evidence" value="ECO:0007669"/>
    <property type="project" value="UniProtKB-SubCell"/>
</dbReference>
<proteinExistence type="inferred from homology"/>
<evidence type="ECO:0000256" key="4">
    <source>
        <dbReference type="ARBA" id="ARBA00022989"/>
    </source>
</evidence>
<evidence type="ECO:0000313" key="8">
    <source>
        <dbReference type="EMBL" id="KAK0744837.1"/>
    </source>
</evidence>